<dbReference type="EMBL" id="CAWUPB010001157">
    <property type="protein sequence ID" value="CAK7339109.1"/>
    <property type="molecule type" value="Genomic_DNA"/>
</dbReference>
<keyword evidence="6" id="KW-1185">Reference proteome</keyword>
<dbReference type="Proteomes" id="UP001314170">
    <property type="component" value="Unassembled WGS sequence"/>
</dbReference>
<dbReference type="AlphaFoldDB" id="A0AAV1RR12"/>
<dbReference type="GO" id="GO:0005737">
    <property type="term" value="C:cytoplasm"/>
    <property type="evidence" value="ECO:0007669"/>
    <property type="project" value="UniProtKB-SubCell"/>
</dbReference>
<evidence type="ECO:0000256" key="4">
    <source>
        <dbReference type="ARBA" id="ARBA00023242"/>
    </source>
</evidence>
<keyword evidence="3" id="KW-0963">Cytoplasm</keyword>
<protein>
    <submittedName>
        <fullName evidence="5">Uncharacterized protein</fullName>
    </submittedName>
</protein>
<proteinExistence type="predicted"/>
<reference evidence="5 6" key="1">
    <citation type="submission" date="2024-01" db="EMBL/GenBank/DDBJ databases">
        <authorList>
            <person name="Waweru B."/>
        </authorList>
    </citation>
    <scope>NUCLEOTIDE SEQUENCE [LARGE SCALE GENOMIC DNA]</scope>
</reference>
<gene>
    <name evidence="5" type="ORF">DCAF_LOCUS14157</name>
</gene>
<sequence length="388" mass="44862">MVVVERSVSFKRGESERMMPITGSPLEREKDASTKSVNINSKELDYQSLNLVNHSIKMIRKLGIFYPISPKHQAAVKLQKVYKSYRTRKMLADCAVLVEQNWWELLDFAELKWISISFFDIKKHHAAISRWSRAKRRAGRVGKGLSNDDNAQKLIDKHWLEAVDPRHRYGHNLHLYYERWLDTKSRQPFFYWQVAWILVARLSLDIGEGKEVNLEACPRSKFQKQCIKYLGPTERKAYEAVIEEGKLLYKKTGELIHTTADAQSIFVLDTSKTLYVGKKKKGTFQHSSFLAGGVTTAAGRLIVESGILKAIWPHSGHYWPTEEKFQDFLSFLRENNVDLTDVETSFVEQNRDAIVKTNNILASYFTVQLVCFFSITKEPIQTEKFAED</sequence>
<accession>A0AAV1RR12</accession>
<evidence type="ECO:0000256" key="2">
    <source>
        <dbReference type="ARBA" id="ARBA00004496"/>
    </source>
</evidence>
<organism evidence="5 6">
    <name type="scientific">Dovyalis caffra</name>
    <dbReference type="NCBI Taxonomy" id="77055"/>
    <lineage>
        <taxon>Eukaryota</taxon>
        <taxon>Viridiplantae</taxon>
        <taxon>Streptophyta</taxon>
        <taxon>Embryophyta</taxon>
        <taxon>Tracheophyta</taxon>
        <taxon>Spermatophyta</taxon>
        <taxon>Magnoliopsida</taxon>
        <taxon>eudicotyledons</taxon>
        <taxon>Gunneridae</taxon>
        <taxon>Pentapetalae</taxon>
        <taxon>rosids</taxon>
        <taxon>fabids</taxon>
        <taxon>Malpighiales</taxon>
        <taxon>Salicaceae</taxon>
        <taxon>Flacourtieae</taxon>
        <taxon>Dovyalis</taxon>
    </lineage>
</organism>
<name>A0AAV1RR12_9ROSI</name>
<evidence type="ECO:0000256" key="1">
    <source>
        <dbReference type="ARBA" id="ARBA00004123"/>
    </source>
</evidence>
<keyword evidence="4" id="KW-0539">Nucleus</keyword>
<dbReference type="InterPro" id="IPR044159">
    <property type="entry name" value="IQM"/>
</dbReference>
<comment type="caution">
    <text evidence="5">The sequence shown here is derived from an EMBL/GenBank/DDBJ whole genome shotgun (WGS) entry which is preliminary data.</text>
</comment>
<dbReference type="PANTHER" id="PTHR31250">
    <property type="entry name" value="IQ DOMAIN-CONTAINING PROTEIN IQM3"/>
    <property type="match status" value="1"/>
</dbReference>
<evidence type="ECO:0000313" key="6">
    <source>
        <dbReference type="Proteomes" id="UP001314170"/>
    </source>
</evidence>
<dbReference type="GO" id="GO:0005634">
    <property type="term" value="C:nucleus"/>
    <property type="evidence" value="ECO:0007669"/>
    <property type="project" value="UniProtKB-SubCell"/>
</dbReference>
<evidence type="ECO:0000313" key="5">
    <source>
        <dbReference type="EMBL" id="CAK7339109.1"/>
    </source>
</evidence>
<dbReference type="CDD" id="cd23767">
    <property type="entry name" value="IQCD"/>
    <property type="match status" value="1"/>
</dbReference>
<evidence type="ECO:0000256" key="3">
    <source>
        <dbReference type="ARBA" id="ARBA00022490"/>
    </source>
</evidence>
<comment type="subcellular location">
    <subcellularLocation>
        <location evidence="2">Cytoplasm</location>
    </subcellularLocation>
    <subcellularLocation>
        <location evidence="1">Nucleus</location>
    </subcellularLocation>
</comment>
<dbReference type="PANTHER" id="PTHR31250:SF14">
    <property type="entry name" value="IQ DOMAIN-CONTAINING PROTEIN IQM2"/>
    <property type="match status" value="1"/>
</dbReference>